<dbReference type="AlphaFoldDB" id="A0A6J7PTU1"/>
<evidence type="ECO:0000313" key="2">
    <source>
        <dbReference type="EMBL" id="CAB5008668.1"/>
    </source>
</evidence>
<feature type="region of interest" description="Disordered" evidence="1">
    <location>
        <begin position="1"/>
        <end position="57"/>
    </location>
</feature>
<gene>
    <name evidence="2" type="ORF">UFOPK4092_00262</name>
</gene>
<protein>
    <submittedName>
        <fullName evidence="2">Unannotated protein</fullName>
    </submittedName>
</protein>
<evidence type="ECO:0000256" key="1">
    <source>
        <dbReference type="SAM" id="MobiDB-lite"/>
    </source>
</evidence>
<name>A0A6J7PTU1_9ZZZZ</name>
<reference evidence="2" key="1">
    <citation type="submission" date="2020-05" db="EMBL/GenBank/DDBJ databases">
        <authorList>
            <person name="Chiriac C."/>
            <person name="Salcher M."/>
            <person name="Ghai R."/>
            <person name="Kavagutti S V."/>
        </authorList>
    </citation>
    <scope>NUCLEOTIDE SEQUENCE</scope>
</reference>
<proteinExistence type="predicted"/>
<organism evidence="2">
    <name type="scientific">freshwater metagenome</name>
    <dbReference type="NCBI Taxonomy" id="449393"/>
    <lineage>
        <taxon>unclassified sequences</taxon>
        <taxon>metagenomes</taxon>
        <taxon>ecological metagenomes</taxon>
    </lineage>
</organism>
<sequence>MAPRCDGRPDTGICANSRSDDGHGWGVSHRSEQCGIRSSSLGRRRGSSHRADHDLHGGHHRFGQGRYKEVTCWVDDESNWLHDLRGRARSNRLCLRNLPPIDPRRFQSRLIPRCRLGYAWHERQREHAPLWGVARFNDHHLRDIHGRISSDYGYSAVLWILV</sequence>
<accession>A0A6J7PTU1</accession>
<dbReference type="EMBL" id="CAFBPJ010000017">
    <property type="protein sequence ID" value="CAB5008668.1"/>
    <property type="molecule type" value="Genomic_DNA"/>
</dbReference>